<evidence type="ECO:0000313" key="11">
    <source>
        <dbReference type="EMBL" id="QCP11996.1"/>
    </source>
</evidence>
<feature type="binding site" evidence="5">
    <location>
        <begin position="415"/>
        <end position="417"/>
    </location>
    <ligand>
        <name>substrate</name>
    </ligand>
</feature>
<dbReference type="EMBL" id="JACHXS010000002">
    <property type="protein sequence ID" value="MBB3220481.1"/>
    <property type="molecule type" value="Genomic_DNA"/>
</dbReference>
<comment type="cofactor">
    <cofactor evidence="5">
        <name>FMN</name>
        <dbReference type="ChEBI" id="CHEBI:58210"/>
    </cofactor>
    <text evidence="5">Binds 1 FMN per subunit.</text>
</comment>
<feature type="binding site" evidence="5">
    <location>
        <begin position="344"/>
        <end position="345"/>
    </location>
    <ligand>
        <name>FMN</name>
        <dbReference type="ChEBI" id="CHEBI:58210"/>
    </ligand>
</feature>
<feature type="compositionally biased region" description="Gly residues" evidence="6">
    <location>
        <begin position="184"/>
        <end position="198"/>
    </location>
</feature>
<evidence type="ECO:0000313" key="13">
    <source>
        <dbReference type="Proteomes" id="UP000584325"/>
    </source>
</evidence>
<comment type="subunit">
    <text evidence="5">Homodimer.</text>
</comment>
<keyword evidence="2 5" id="KW-0285">Flavoprotein</keyword>
<dbReference type="InterPro" id="IPR011576">
    <property type="entry name" value="Pyridox_Oxase_N"/>
</dbReference>
<evidence type="ECO:0000313" key="10">
    <source>
        <dbReference type="EMBL" id="MBB3220481.1"/>
    </source>
</evidence>
<reference evidence="10 13" key="2">
    <citation type="submission" date="2020-08" db="EMBL/GenBank/DDBJ databases">
        <title>Genomic Encyclopedia of Type Strains, Phase III (KMG-III): the genomes of soil and plant-associated and newly described type strains.</title>
        <authorList>
            <person name="Whitman W."/>
        </authorList>
    </citation>
    <scope>NUCLEOTIDE SEQUENCE [LARGE SCALE GENOMIC DNA]</scope>
    <source>
        <strain evidence="10 13">CECT 7753</strain>
    </source>
</reference>
<keyword evidence="4 5" id="KW-0560">Oxidoreductase</keyword>
<feature type="binding site" evidence="5">
    <location>
        <position position="409"/>
    </location>
    <ligand>
        <name>FMN</name>
        <dbReference type="ChEBI" id="CHEBI:58210"/>
    </ligand>
</feature>
<dbReference type="InterPro" id="IPR012349">
    <property type="entry name" value="Split_barrel_FMN-bd"/>
</dbReference>
<dbReference type="Pfam" id="PF10590">
    <property type="entry name" value="PNP_phzG_C"/>
    <property type="match status" value="1"/>
</dbReference>
<dbReference type="SUPFAM" id="SSF50475">
    <property type="entry name" value="FMN-binding split barrel"/>
    <property type="match status" value="1"/>
</dbReference>
<dbReference type="OrthoDB" id="9780392at2"/>
<feature type="region of interest" description="Disordered" evidence="6">
    <location>
        <begin position="373"/>
        <end position="396"/>
    </location>
</feature>
<proteinExistence type="inferred from homology"/>
<feature type="domain" description="Pyridoxine 5'-phosphate oxidase dimerisation C-terminal" evidence="9">
    <location>
        <begin position="396"/>
        <end position="437"/>
    </location>
</feature>
<dbReference type="Proteomes" id="UP000298763">
    <property type="component" value="Chromosome"/>
</dbReference>
<evidence type="ECO:0000259" key="8">
    <source>
        <dbReference type="Pfam" id="PF01814"/>
    </source>
</evidence>
<evidence type="ECO:0000313" key="12">
    <source>
        <dbReference type="Proteomes" id="UP000298763"/>
    </source>
</evidence>
<dbReference type="Proteomes" id="UP000584325">
    <property type="component" value="Unassembled WGS sequence"/>
</dbReference>
<comment type="similarity">
    <text evidence="1 5">Belongs to the pyridoxamine 5'-phosphate oxidase family.</text>
</comment>
<sequence length="437" mass="47419">MTDFLPAPAPGFDQPIAVLKHCHDKIRQQLATLQNLLTHLPRHGADAAAQQAAQAVQKYFNKAAHVHHADEEIDLLPMLDATATGTDLETVRRLRPEILQQHQQMDEAWHVLDRQLDKIASGSAGELSADAVNTFVSMYTAHMETEEGHIAPMAKRLFNPAQMAVLGESMRRRRGIDSPAADGNSGGGGSGGNGGANGGSPAAGGIALADLRMDYGRASLSEDDTLADPVAQFGKWFDEAMKAQVNEPNAMSVATVGSDGKPSSRIVLIKQFDVRGFTWYTNYESLKGRQLAENPHAAILFFWPELERQVRIEGRVERTSAAESDTYFYSRPVKSQLAAIASMQSAPIGSRADMEANYAAVERAVAAGVAEGVADGQQGTRDPAAGGGKPQRPAHWGGYRLVPERIEFWQGRASRFHDRIVYTLQADGSWSRGRIQP</sequence>
<gene>
    <name evidence="5 11" type="primary">pdxH</name>
    <name evidence="11" type="ORF">FCL38_17435</name>
    <name evidence="10" type="ORF">FHS02_001280</name>
</gene>
<feature type="binding site" evidence="5">
    <location>
        <position position="327"/>
    </location>
    <ligand>
        <name>substrate</name>
    </ligand>
</feature>
<dbReference type="PANTHER" id="PTHR10851">
    <property type="entry name" value="PYRIDOXINE-5-PHOSPHATE OXIDASE"/>
    <property type="match status" value="1"/>
</dbReference>
<feature type="binding site" evidence="5">
    <location>
        <position position="287"/>
    </location>
    <ligand>
        <name>FMN</name>
        <dbReference type="ChEBI" id="CHEBI:58210"/>
    </ligand>
</feature>
<feature type="region of interest" description="Disordered" evidence="6">
    <location>
        <begin position="175"/>
        <end position="198"/>
    </location>
</feature>
<name>A0A4P8HS25_9BURK</name>
<dbReference type="CDD" id="cd12108">
    <property type="entry name" value="Hr-like"/>
    <property type="match status" value="1"/>
</dbReference>
<accession>A0A4P8HS25</accession>
<comment type="function">
    <text evidence="5">Catalyzes the oxidation of either pyridoxine 5'-phosphate (PNP) or pyridoxamine 5'-phosphate (PMP) into pyridoxal 5'-phosphate (PLP).</text>
</comment>
<protein>
    <recommendedName>
        <fullName evidence="5">Pyridoxine/pyridoxamine 5'-phosphate oxidase</fullName>
        <ecNumber evidence="5">1.4.3.5</ecNumber>
    </recommendedName>
    <alternativeName>
        <fullName evidence="5">PNP/PMP oxidase</fullName>
        <shortName evidence="5">PNPOx</shortName>
    </alternativeName>
    <alternativeName>
        <fullName evidence="5">Pyridoxal 5'-phosphate synthase</fullName>
    </alternativeName>
</protein>
<dbReference type="InterPro" id="IPR012312">
    <property type="entry name" value="Hemerythrin-like"/>
</dbReference>
<dbReference type="PANTHER" id="PTHR10851:SF0">
    <property type="entry name" value="PYRIDOXINE-5'-PHOSPHATE OXIDASE"/>
    <property type="match status" value="1"/>
</dbReference>
<organism evidence="10 13">
    <name type="scientific">Pseudoduganella umbonata</name>
    <dbReference type="NCBI Taxonomy" id="864828"/>
    <lineage>
        <taxon>Bacteria</taxon>
        <taxon>Pseudomonadati</taxon>
        <taxon>Pseudomonadota</taxon>
        <taxon>Betaproteobacteria</taxon>
        <taxon>Burkholderiales</taxon>
        <taxon>Oxalobacteraceae</taxon>
        <taxon>Telluria group</taxon>
        <taxon>Pseudoduganella</taxon>
    </lineage>
</organism>
<feature type="binding site" evidence="5">
    <location>
        <begin position="280"/>
        <end position="281"/>
    </location>
    <ligand>
        <name>FMN</name>
        <dbReference type="ChEBI" id="CHEBI:58210"/>
    </ligand>
</feature>
<feature type="domain" description="Pyridoxamine 5'-phosphate oxidase N-terminal" evidence="7">
    <location>
        <begin position="237"/>
        <end position="361"/>
    </location>
</feature>
<evidence type="ECO:0000256" key="6">
    <source>
        <dbReference type="SAM" id="MobiDB-lite"/>
    </source>
</evidence>
<dbReference type="UniPathway" id="UPA01068">
    <property type="reaction ID" value="UER00304"/>
</dbReference>
<dbReference type="GO" id="GO:0004733">
    <property type="term" value="F:pyridoxamine phosphate oxidase activity"/>
    <property type="evidence" value="ECO:0007669"/>
    <property type="project" value="UniProtKB-UniRule"/>
</dbReference>
<feature type="binding site" evidence="5">
    <location>
        <position position="331"/>
    </location>
    <ligand>
        <name>substrate</name>
    </ligand>
</feature>
<dbReference type="Pfam" id="PF01243">
    <property type="entry name" value="PNPOx_N"/>
    <property type="match status" value="1"/>
</dbReference>
<dbReference type="GO" id="GO:0008615">
    <property type="term" value="P:pyridoxine biosynthetic process"/>
    <property type="evidence" value="ECO:0007669"/>
    <property type="project" value="UniProtKB-UniRule"/>
</dbReference>
<dbReference type="RefSeq" id="WP_137314838.1">
    <property type="nucleotide sequence ID" value="NZ_CP040017.1"/>
</dbReference>
<evidence type="ECO:0000256" key="2">
    <source>
        <dbReference type="ARBA" id="ARBA00022630"/>
    </source>
</evidence>
<reference evidence="11 12" key="1">
    <citation type="submission" date="2019-05" db="EMBL/GenBank/DDBJ databases">
        <title>Draft Genome Sequences of Six Type Strains of the Genus Massilia.</title>
        <authorList>
            <person name="Miess H."/>
            <person name="Frediansyhah A."/>
            <person name="Gross H."/>
        </authorList>
    </citation>
    <scope>NUCLEOTIDE SEQUENCE [LARGE SCALE GENOMIC DNA]</scope>
    <source>
        <strain evidence="11 12">DSMZ 26121</strain>
    </source>
</reference>
<feature type="binding site" evidence="5">
    <location>
        <begin position="265"/>
        <end position="270"/>
    </location>
    <ligand>
        <name>FMN</name>
        <dbReference type="ChEBI" id="CHEBI:58210"/>
    </ligand>
</feature>
<comment type="catalytic activity">
    <reaction evidence="5">
        <text>pyridoxine 5'-phosphate + O2 = pyridoxal 5'-phosphate + H2O2</text>
        <dbReference type="Rhea" id="RHEA:15149"/>
        <dbReference type="ChEBI" id="CHEBI:15379"/>
        <dbReference type="ChEBI" id="CHEBI:16240"/>
        <dbReference type="ChEBI" id="CHEBI:58589"/>
        <dbReference type="ChEBI" id="CHEBI:597326"/>
        <dbReference type="EC" id="1.4.3.5"/>
    </reaction>
</comment>
<dbReference type="EC" id="1.4.3.5" evidence="5"/>
<evidence type="ECO:0000256" key="4">
    <source>
        <dbReference type="ARBA" id="ARBA00023002"/>
    </source>
</evidence>
<dbReference type="AlphaFoldDB" id="A0A4P8HS25"/>
<evidence type="ECO:0000256" key="3">
    <source>
        <dbReference type="ARBA" id="ARBA00022643"/>
    </source>
</evidence>
<keyword evidence="12" id="KW-1185">Reference proteome</keyword>
<keyword evidence="5" id="KW-0664">Pyridoxine biosynthesis</keyword>
<dbReference type="EMBL" id="CP040017">
    <property type="protein sequence ID" value="QCP11996.1"/>
    <property type="molecule type" value="Genomic_DNA"/>
</dbReference>
<dbReference type="Gene3D" id="1.20.120.520">
    <property type="entry name" value="nmb1532 protein domain like"/>
    <property type="match status" value="1"/>
</dbReference>
<evidence type="ECO:0000259" key="9">
    <source>
        <dbReference type="Pfam" id="PF10590"/>
    </source>
</evidence>
<evidence type="ECO:0000256" key="1">
    <source>
        <dbReference type="ARBA" id="ARBA00007301"/>
    </source>
</evidence>
<dbReference type="HAMAP" id="MF_01629">
    <property type="entry name" value="PdxH"/>
    <property type="match status" value="1"/>
</dbReference>
<comment type="pathway">
    <text evidence="5">Cofactor metabolism; pyridoxal 5'-phosphate salvage; pyridoxal 5'-phosphate from pyridoxamine 5'-phosphate: step 1/1.</text>
</comment>
<dbReference type="InterPro" id="IPR019576">
    <property type="entry name" value="Pyridoxamine_oxidase_dimer_C"/>
</dbReference>
<feature type="binding site" evidence="5">
    <location>
        <position position="419"/>
    </location>
    <ligand>
        <name>FMN</name>
        <dbReference type="ChEBI" id="CHEBI:58210"/>
    </ligand>
</feature>
<feature type="binding site" evidence="5">
    <location>
        <position position="335"/>
    </location>
    <ligand>
        <name>substrate</name>
    </ligand>
</feature>
<dbReference type="InterPro" id="IPR000659">
    <property type="entry name" value="Pyridox_Oxase"/>
</dbReference>
<comment type="pathway">
    <text evidence="5">Cofactor metabolism; pyridoxal 5'-phosphate salvage; pyridoxal 5'-phosphate from pyridoxine 5'-phosphate: step 1/1.</text>
</comment>
<evidence type="ECO:0000256" key="5">
    <source>
        <dbReference type="HAMAP-Rule" id="MF_01629"/>
    </source>
</evidence>
<feature type="binding site" evidence="5">
    <location>
        <position position="309"/>
    </location>
    <ligand>
        <name>FMN</name>
        <dbReference type="ChEBI" id="CHEBI:58210"/>
    </ligand>
</feature>
<dbReference type="Gene3D" id="2.30.110.10">
    <property type="entry name" value="Electron Transport, Fmn-binding Protein, Chain A"/>
    <property type="match status" value="1"/>
</dbReference>
<dbReference type="Pfam" id="PF01814">
    <property type="entry name" value="Hemerythrin"/>
    <property type="match status" value="1"/>
</dbReference>
<comment type="caution">
    <text evidence="5">Lacks conserved residue(s) required for the propagation of feature annotation.</text>
</comment>
<keyword evidence="3 5" id="KW-0288">FMN</keyword>
<feature type="binding site" evidence="5">
    <location>
        <position position="270"/>
    </location>
    <ligand>
        <name>substrate</name>
    </ligand>
</feature>
<dbReference type="NCBIfam" id="TIGR00558">
    <property type="entry name" value="pdxH"/>
    <property type="match status" value="1"/>
</dbReference>
<comment type="catalytic activity">
    <reaction evidence="5">
        <text>pyridoxamine 5'-phosphate + O2 + H2O = pyridoxal 5'-phosphate + H2O2 + NH4(+)</text>
        <dbReference type="Rhea" id="RHEA:15817"/>
        <dbReference type="ChEBI" id="CHEBI:15377"/>
        <dbReference type="ChEBI" id="CHEBI:15379"/>
        <dbReference type="ChEBI" id="CHEBI:16240"/>
        <dbReference type="ChEBI" id="CHEBI:28938"/>
        <dbReference type="ChEBI" id="CHEBI:58451"/>
        <dbReference type="ChEBI" id="CHEBI:597326"/>
        <dbReference type="EC" id="1.4.3.5"/>
    </reaction>
</comment>
<feature type="domain" description="Hemerythrin-like" evidence="8">
    <location>
        <begin position="15"/>
        <end position="154"/>
    </location>
</feature>
<dbReference type="GO" id="GO:0010181">
    <property type="term" value="F:FMN binding"/>
    <property type="evidence" value="ECO:0007669"/>
    <property type="project" value="UniProtKB-UniRule"/>
</dbReference>
<dbReference type="NCBIfam" id="NF004231">
    <property type="entry name" value="PRK05679.1"/>
    <property type="match status" value="1"/>
</dbReference>
<evidence type="ECO:0000259" key="7">
    <source>
        <dbReference type="Pfam" id="PF01243"/>
    </source>
</evidence>